<dbReference type="AlphaFoldDB" id="A0A8S4QQH2"/>
<dbReference type="Proteomes" id="UP000838756">
    <property type="component" value="Unassembled WGS sequence"/>
</dbReference>
<sequence length="321" mass="36173">MVALKGKLGLRPPVIKLGGSSIKYGTQAVVLGVTIDGSRSFAPHARSIGERAAKCFGKMSRVSTASWGIRYRALRILYRGTFVATVTYAAACWAERASLHVVRSLLLKAQRGPLILLTKAYRTVSTSALAVLAGVLPADLEVIRAGKTDLARESATKRELSSLRRGIWAEVETMWQQRWASDERGSHLRRFFPTVEGRLRATWVEPDYATSQLLTGHGCFRWRLHGFRLCESSVCDCGEGEEDAHHVIWECKLYEDLRCKMLSRIELAEVGPVYYRDLVATEANFRGLLEFAHSWQRRRSVVEEVRPARGHGREVEEWEEV</sequence>
<dbReference type="EMBL" id="CAKXAJ010013929">
    <property type="protein sequence ID" value="CAH2216082.1"/>
    <property type="molecule type" value="Genomic_DNA"/>
</dbReference>
<name>A0A8S4QQH2_9NEOP</name>
<comment type="caution">
    <text evidence="1">The sequence shown here is derived from an EMBL/GenBank/DDBJ whole genome shotgun (WGS) entry which is preliminary data.</text>
</comment>
<dbReference type="OrthoDB" id="7418437at2759"/>
<protein>
    <submittedName>
        <fullName evidence="1">Jg27626 protein</fullName>
    </submittedName>
</protein>
<gene>
    <name evidence="1" type="primary">jg27626</name>
    <name evidence="1" type="ORF">PAEG_LOCUS4151</name>
</gene>
<keyword evidence="2" id="KW-1185">Reference proteome</keyword>
<evidence type="ECO:0000313" key="2">
    <source>
        <dbReference type="Proteomes" id="UP000838756"/>
    </source>
</evidence>
<reference evidence="1" key="1">
    <citation type="submission" date="2022-03" db="EMBL/GenBank/DDBJ databases">
        <authorList>
            <person name="Lindestad O."/>
        </authorList>
    </citation>
    <scope>NUCLEOTIDE SEQUENCE</scope>
</reference>
<organism evidence="1 2">
    <name type="scientific">Pararge aegeria aegeria</name>
    <dbReference type="NCBI Taxonomy" id="348720"/>
    <lineage>
        <taxon>Eukaryota</taxon>
        <taxon>Metazoa</taxon>
        <taxon>Ecdysozoa</taxon>
        <taxon>Arthropoda</taxon>
        <taxon>Hexapoda</taxon>
        <taxon>Insecta</taxon>
        <taxon>Pterygota</taxon>
        <taxon>Neoptera</taxon>
        <taxon>Endopterygota</taxon>
        <taxon>Lepidoptera</taxon>
        <taxon>Glossata</taxon>
        <taxon>Ditrysia</taxon>
        <taxon>Papilionoidea</taxon>
        <taxon>Nymphalidae</taxon>
        <taxon>Satyrinae</taxon>
        <taxon>Satyrini</taxon>
        <taxon>Parargina</taxon>
        <taxon>Pararge</taxon>
    </lineage>
</organism>
<accession>A0A8S4QQH2</accession>
<proteinExistence type="predicted"/>
<evidence type="ECO:0000313" key="1">
    <source>
        <dbReference type="EMBL" id="CAH2216082.1"/>
    </source>
</evidence>